<evidence type="ECO:0000256" key="1">
    <source>
        <dbReference type="SAM" id="Phobius"/>
    </source>
</evidence>
<evidence type="ECO:0000313" key="2">
    <source>
        <dbReference type="Proteomes" id="UP000887563"/>
    </source>
</evidence>
<feature type="transmembrane region" description="Helical" evidence="1">
    <location>
        <begin position="121"/>
        <end position="138"/>
    </location>
</feature>
<organism evidence="2 3">
    <name type="scientific">Meloidogyne incognita</name>
    <name type="common">Southern root-knot nematode worm</name>
    <name type="synonym">Oxyuris incognita</name>
    <dbReference type="NCBI Taxonomy" id="6306"/>
    <lineage>
        <taxon>Eukaryota</taxon>
        <taxon>Metazoa</taxon>
        <taxon>Ecdysozoa</taxon>
        <taxon>Nematoda</taxon>
        <taxon>Chromadorea</taxon>
        <taxon>Rhabditida</taxon>
        <taxon>Tylenchina</taxon>
        <taxon>Tylenchomorpha</taxon>
        <taxon>Tylenchoidea</taxon>
        <taxon>Meloidogynidae</taxon>
        <taxon>Meloidogyninae</taxon>
        <taxon>Meloidogyne</taxon>
        <taxon>Meloidogyne incognita group</taxon>
    </lineage>
</organism>
<keyword evidence="1" id="KW-0472">Membrane</keyword>
<reference evidence="3" key="1">
    <citation type="submission" date="2022-11" db="UniProtKB">
        <authorList>
            <consortium name="WormBaseParasite"/>
        </authorList>
    </citation>
    <scope>IDENTIFICATION</scope>
</reference>
<dbReference type="AlphaFoldDB" id="A0A914NW42"/>
<accession>A0A914NW42</accession>
<feature type="transmembrane region" description="Helical" evidence="1">
    <location>
        <begin position="87"/>
        <end position="109"/>
    </location>
</feature>
<keyword evidence="1" id="KW-1133">Transmembrane helix</keyword>
<name>A0A914NW42_MELIC</name>
<dbReference type="WBParaSite" id="Minc3s11638g45033">
    <property type="protein sequence ID" value="Minc3s11638g45033"/>
    <property type="gene ID" value="Minc3s11638g45033"/>
</dbReference>
<sequence>MYGWMVCSGEYGRSMEAVETRRCVLHGGWWCSAWRPVLLLGGCLLFWPTRAKLLNLWPDGGHWNVEGVWTAVLNMVGQWRIMGPGVVFFNFFPFFLKMSSWWLACSWWWFGERDLGSSTWLVYMAGGLVYMVDWWMIFRNSGRYGMEWWMDGWINSRNNGWTSNYEDVSAMDADLCFMAQGLFRRREEIFGA</sequence>
<protein>
    <submittedName>
        <fullName evidence="3">Candidate secreted effector</fullName>
    </submittedName>
</protein>
<dbReference type="Proteomes" id="UP000887563">
    <property type="component" value="Unplaced"/>
</dbReference>
<evidence type="ECO:0000313" key="3">
    <source>
        <dbReference type="WBParaSite" id="Minc3s11638g45033"/>
    </source>
</evidence>
<keyword evidence="2" id="KW-1185">Reference proteome</keyword>
<proteinExistence type="predicted"/>
<keyword evidence="1" id="KW-0812">Transmembrane</keyword>